<sequence length="178" mass="20006">MGFGVRQFELALMHRMRDLNAERVEAAIEAIGASRAELRAAHTQWTRILHVRKGPAPLRAALGPPSHRGPQPFGSLTCEVLRWALPSWPELAYEVLLGPGGQVWNQWLVRPGGPVTLTFEELTPWRCVVADVQASFPGAAHGEGQAPHHWAVDFTHQDTTYRARFVYGLYQRLDVLRR</sequence>
<reference evidence="1" key="1">
    <citation type="journal article" date="2014" name="Int. J. Syst. Evol. Microbiol.">
        <title>Complete genome sequence of Corynebacterium casei LMG S-19264T (=DSM 44701T), isolated from a smear-ripened cheese.</title>
        <authorList>
            <consortium name="US DOE Joint Genome Institute (JGI-PGF)"/>
            <person name="Walter F."/>
            <person name="Albersmeier A."/>
            <person name="Kalinowski J."/>
            <person name="Ruckert C."/>
        </authorList>
    </citation>
    <scope>NUCLEOTIDE SEQUENCE</scope>
    <source>
        <strain evidence="1">CGMCC 4.7430</strain>
    </source>
</reference>
<dbReference type="EMBL" id="BMNK01000005">
    <property type="protein sequence ID" value="GGP07353.1"/>
    <property type="molecule type" value="Genomic_DNA"/>
</dbReference>
<organism evidence="1 2">
    <name type="scientific">Nonomuraea glycinis</name>
    <dbReference type="NCBI Taxonomy" id="2047744"/>
    <lineage>
        <taxon>Bacteria</taxon>
        <taxon>Bacillati</taxon>
        <taxon>Actinomycetota</taxon>
        <taxon>Actinomycetes</taxon>
        <taxon>Streptosporangiales</taxon>
        <taxon>Streptosporangiaceae</taxon>
        <taxon>Nonomuraea</taxon>
    </lineage>
</organism>
<gene>
    <name evidence="1" type="ORF">GCM10012278_34780</name>
</gene>
<comment type="caution">
    <text evidence="1">The sequence shown here is derived from an EMBL/GenBank/DDBJ whole genome shotgun (WGS) entry which is preliminary data.</text>
</comment>
<reference evidence="1" key="2">
    <citation type="submission" date="2020-09" db="EMBL/GenBank/DDBJ databases">
        <authorList>
            <person name="Sun Q."/>
            <person name="Zhou Y."/>
        </authorList>
    </citation>
    <scope>NUCLEOTIDE SEQUENCE</scope>
    <source>
        <strain evidence="1">CGMCC 4.7430</strain>
    </source>
</reference>
<protein>
    <submittedName>
        <fullName evidence="1">Uncharacterized protein</fullName>
    </submittedName>
</protein>
<dbReference type="AlphaFoldDB" id="A0A918A5A1"/>
<keyword evidence="2" id="KW-1185">Reference proteome</keyword>
<dbReference type="RefSeq" id="WP_189139649.1">
    <property type="nucleotide sequence ID" value="NZ_BMNK01000005.1"/>
</dbReference>
<dbReference type="Proteomes" id="UP000660745">
    <property type="component" value="Unassembled WGS sequence"/>
</dbReference>
<evidence type="ECO:0000313" key="2">
    <source>
        <dbReference type="Proteomes" id="UP000660745"/>
    </source>
</evidence>
<evidence type="ECO:0000313" key="1">
    <source>
        <dbReference type="EMBL" id="GGP07353.1"/>
    </source>
</evidence>
<proteinExistence type="predicted"/>
<name>A0A918A5A1_9ACTN</name>
<accession>A0A918A5A1</accession>